<organism evidence="9">
    <name type="scientific">Trypanosoma cruzi</name>
    <dbReference type="NCBI Taxonomy" id="5693"/>
    <lineage>
        <taxon>Eukaryota</taxon>
        <taxon>Discoba</taxon>
        <taxon>Euglenozoa</taxon>
        <taxon>Kinetoplastea</taxon>
        <taxon>Metakinetoplastina</taxon>
        <taxon>Trypanosomatida</taxon>
        <taxon>Trypanosomatidae</taxon>
        <taxon>Trypanosoma</taxon>
        <taxon>Schizotrypanum</taxon>
    </lineage>
</organism>
<reference evidence="9" key="1">
    <citation type="submission" date="2010-02" db="EMBL/GenBank/DDBJ databases">
        <title>The upstream open reading frames (uORFs) in 5'UTR are conserved in representative strains of the three major Trypanosoma cruzi populations.</title>
        <authorList>
            <person name="Jaeger L.H."/>
            <person name="Brandao A.A."/>
        </authorList>
    </citation>
    <scope>NUCLEOTIDE SEQUENCE</scope>
    <source>
        <strain evidence="8">115</strain>
        <strain evidence="4">1502</strain>
        <strain evidence="3">1523</strain>
        <strain evidence="10">3663</strain>
        <strain evidence="9">4170</strain>
        <strain evidence="2">4179</strain>
        <strain evidence="6">D7</strain>
        <strain evidence="5">RbII</strain>
    </source>
</reference>
<evidence type="ECO:0000313" key="8">
    <source>
        <dbReference type="EMBL" id="AII77604.1"/>
    </source>
</evidence>
<feature type="region of interest" description="Disordered" evidence="1">
    <location>
        <begin position="1"/>
        <end position="21"/>
    </location>
</feature>
<evidence type="ECO:0000313" key="2">
    <source>
        <dbReference type="EMBL" id="AII77574.1"/>
    </source>
</evidence>
<evidence type="ECO:0000313" key="5">
    <source>
        <dbReference type="EMBL" id="AII77589.1"/>
    </source>
</evidence>
<evidence type="ECO:0000256" key="1">
    <source>
        <dbReference type="SAM" id="MobiDB-lite"/>
    </source>
</evidence>
<evidence type="ECO:0000313" key="7">
    <source>
        <dbReference type="EMBL" id="AII77599.1"/>
    </source>
</evidence>
<evidence type="ECO:0000313" key="4">
    <source>
        <dbReference type="EMBL" id="AII77584.1"/>
    </source>
</evidence>
<reference evidence="7" key="2">
    <citation type="journal article" date="2011" name="Parasitol. Res.">
        <title>The composition of upstream open reading frames (uORF) in four genes from Trypanosoma cruzi typical strains.</title>
        <authorList>
            <person name="Jaeger L.H."/>
            <person name="Brandao A."/>
        </authorList>
    </citation>
    <scope>NUCLEOTIDE SEQUENCE</scope>
    <source>
        <strain evidence="7">Dm28c</strain>
    </source>
</reference>
<proteinExistence type="predicted"/>
<dbReference type="EMBL" id="GU784875">
    <property type="protein sequence ID" value="AII77574.1"/>
    <property type="molecule type" value="Genomic_DNA"/>
</dbReference>
<dbReference type="EMBL" id="GU784885">
    <property type="protein sequence ID" value="AII77621.1"/>
    <property type="molecule type" value="Genomic_DNA"/>
</dbReference>
<dbReference type="EMBL" id="GU784891">
    <property type="protein sequence ID" value="AII77651.1"/>
    <property type="molecule type" value="Genomic_DNA"/>
</dbReference>
<dbReference type="EMBL" id="GU784880">
    <property type="protein sequence ID" value="AII77599.1"/>
    <property type="molecule type" value="Genomic_DNA"/>
</dbReference>
<dbReference type="EMBL" id="GU784877">
    <property type="protein sequence ID" value="AII77584.1"/>
    <property type="molecule type" value="Genomic_DNA"/>
</dbReference>
<dbReference type="EMBL" id="GU784876">
    <property type="protein sequence ID" value="AII77579.1"/>
    <property type="molecule type" value="Genomic_DNA"/>
</dbReference>
<dbReference type="EMBL" id="GU784881">
    <property type="protein sequence ID" value="AII77604.1"/>
    <property type="molecule type" value="Genomic_DNA"/>
</dbReference>
<evidence type="ECO:0000313" key="6">
    <source>
        <dbReference type="EMBL" id="AII77594.1"/>
    </source>
</evidence>
<dbReference type="EMBL" id="GU784879">
    <property type="protein sequence ID" value="AII77594.1"/>
    <property type="molecule type" value="Genomic_DNA"/>
</dbReference>
<dbReference type="AlphaFoldDB" id="A0A076JQJ9"/>
<dbReference type="EMBL" id="GU784878">
    <property type="protein sequence ID" value="AII77589.1"/>
    <property type="molecule type" value="Genomic_DNA"/>
</dbReference>
<accession>A0A076JQJ9</accession>
<evidence type="ECO:0000313" key="9">
    <source>
        <dbReference type="EMBL" id="AII77621.1"/>
    </source>
</evidence>
<evidence type="ECO:0000313" key="10">
    <source>
        <dbReference type="EMBL" id="AII77651.1"/>
    </source>
</evidence>
<evidence type="ECO:0000313" key="3">
    <source>
        <dbReference type="EMBL" id="AII77579.1"/>
    </source>
</evidence>
<name>A0A076JQJ9_TRYCR</name>
<sequence length="21" mass="2336">MKSWSASVTEFCQTSKNGDKT</sequence>
<protein>
    <submittedName>
        <fullName evidence="9">UORF</fullName>
    </submittedName>
</protein>